<organism evidence="1 2">
    <name type="scientific">Pluteus cervinus</name>
    <dbReference type="NCBI Taxonomy" id="181527"/>
    <lineage>
        <taxon>Eukaryota</taxon>
        <taxon>Fungi</taxon>
        <taxon>Dikarya</taxon>
        <taxon>Basidiomycota</taxon>
        <taxon>Agaricomycotina</taxon>
        <taxon>Agaricomycetes</taxon>
        <taxon>Agaricomycetidae</taxon>
        <taxon>Agaricales</taxon>
        <taxon>Pluteineae</taxon>
        <taxon>Pluteaceae</taxon>
        <taxon>Pluteus</taxon>
    </lineage>
</organism>
<proteinExistence type="predicted"/>
<dbReference type="Proteomes" id="UP000308600">
    <property type="component" value="Unassembled WGS sequence"/>
</dbReference>
<evidence type="ECO:0000313" key="2">
    <source>
        <dbReference type="Proteomes" id="UP000308600"/>
    </source>
</evidence>
<dbReference type="EMBL" id="ML208512">
    <property type="protein sequence ID" value="TFK63656.1"/>
    <property type="molecule type" value="Genomic_DNA"/>
</dbReference>
<protein>
    <submittedName>
        <fullName evidence="1">Uncharacterized protein</fullName>
    </submittedName>
</protein>
<reference evidence="1 2" key="1">
    <citation type="journal article" date="2019" name="Nat. Ecol. Evol.">
        <title>Megaphylogeny resolves global patterns of mushroom evolution.</title>
        <authorList>
            <person name="Varga T."/>
            <person name="Krizsan K."/>
            <person name="Foldi C."/>
            <person name="Dima B."/>
            <person name="Sanchez-Garcia M."/>
            <person name="Sanchez-Ramirez S."/>
            <person name="Szollosi G.J."/>
            <person name="Szarkandi J.G."/>
            <person name="Papp V."/>
            <person name="Albert L."/>
            <person name="Andreopoulos W."/>
            <person name="Angelini C."/>
            <person name="Antonin V."/>
            <person name="Barry K.W."/>
            <person name="Bougher N.L."/>
            <person name="Buchanan P."/>
            <person name="Buyck B."/>
            <person name="Bense V."/>
            <person name="Catcheside P."/>
            <person name="Chovatia M."/>
            <person name="Cooper J."/>
            <person name="Damon W."/>
            <person name="Desjardin D."/>
            <person name="Finy P."/>
            <person name="Geml J."/>
            <person name="Haridas S."/>
            <person name="Hughes K."/>
            <person name="Justo A."/>
            <person name="Karasinski D."/>
            <person name="Kautmanova I."/>
            <person name="Kiss B."/>
            <person name="Kocsube S."/>
            <person name="Kotiranta H."/>
            <person name="LaButti K.M."/>
            <person name="Lechner B.E."/>
            <person name="Liimatainen K."/>
            <person name="Lipzen A."/>
            <person name="Lukacs Z."/>
            <person name="Mihaltcheva S."/>
            <person name="Morgado L.N."/>
            <person name="Niskanen T."/>
            <person name="Noordeloos M.E."/>
            <person name="Ohm R.A."/>
            <person name="Ortiz-Santana B."/>
            <person name="Ovrebo C."/>
            <person name="Racz N."/>
            <person name="Riley R."/>
            <person name="Savchenko A."/>
            <person name="Shiryaev A."/>
            <person name="Soop K."/>
            <person name="Spirin V."/>
            <person name="Szebenyi C."/>
            <person name="Tomsovsky M."/>
            <person name="Tulloss R.E."/>
            <person name="Uehling J."/>
            <person name="Grigoriev I.V."/>
            <person name="Vagvolgyi C."/>
            <person name="Papp T."/>
            <person name="Martin F.M."/>
            <person name="Miettinen O."/>
            <person name="Hibbett D.S."/>
            <person name="Nagy L.G."/>
        </authorList>
    </citation>
    <scope>NUCLEOTIDE SEQUENCE [LARGE SCALE GENOMIC DNA]</scope>
    <source>
        <strain evidence="1 2">NL-1719</strain>
    </source>
</reference>
<evidence type="ECO:0000313" key="1">
    <source>
        <dbReference type="EMBL" id="TFK63656.1"/>
    </source>
</evidence>
<sequence length="79" mass="9155">MWGLPFSRFKLLLLSLIGHPESKACLPLQYHIVFGKVWAHKRRRIHTRVLSPSLFISLLLPFGRTNPLSTLKTYKIDAK</sequence>
<gene>
    <name evidence="1" type="ORF">BDN72DRAFT_847390</name>
</gene>
<name>A0ACD3ADQ0_9AGAR</name>
<accession>A0ACD3ADQ0</accession>
<keyword evidence="2" id="KW-1185">Reference proteome</keyword>